<reference evidence="1 2" key="1">
    <citation type="submission" date="2022-05" db="EMBL/GenBank/DDBJ databases">
        <title>Flavobacterium sp., isolated from activated sludge.</title>
        <authorList>
            <person name="Ran Q."/>
        </authorList>
    </citation>
    <scope>NUCLEOTIDE SEQUENCE [LARGE SCALE GENOMIC DNA]</scope>
    <source>
        <strain evidence="1 2">HXWNR69</strain>
    </source>
</reference>
<evidence type="ECO:0000313" key="1">
    <source>
        <dbReference type="EMBL" id="MCL9770551.1"/>
    </source>
</evidence>
<evidence type="ECO:0000313" key="2">
    <source>
        <dbReference type="Proteomes" id="UP001203342"/>
    </source>
</evidence>
<gene>
    <name evidence="1" type="ORF">NAT47_08980</name>
</gene>
<dbReference type="RefSeq" id="WP_250582063.1">
    <property type="nucleotide sequence ID" value="NZ_JAMLJN010000006.1"/>
</dbReference>
<protein>
    <submittedName>
        <fullName evidence="1">Uncharacterized protein</fullName>
    </submittedName>
</protein>
<proteinExistence type="predicted"/>
<comment type="caution">
    <text evidence="1">The sequence shown here is derived from an EMBL/GenBank/DDBJ whole genome shotgun (WGS) entry which is preliminary data.</text>
</comment>
<accession>A0ABT0TIY1</accession>
<organism evidence="1 2">
    <name type="scientific">Flavobacterium fragile</name>
    <dbReference type="NCBI Taxonomy" id="2949085"/>
    <lineage>
        <taxon>Bacteria</taxon>
        <taxon>Pseudomonadati</taxon>
        <taxon>Bacteroidota</taxon>
        <taxon>Flavobacteriia</taxon>
        <taxon>Flavobacteriales</taxon>
        <taxon>Flavobacteriaceae</taxon>
        <taxon>Flavobacterium</taxon>
    </lineage>
</organism>
<dbReference type="Proteomes" id="UP001203342">
    <property type="component" value="Unassembled WGS sequence"/>
</dbReference>
<keyword evidence="2" id="KW-1185">Reference proteome</keyword>
<dbReference type="EMBL" id="JAMLJN010000006">
    <property type="protein sequence ID" value="MCL9770551.1"/>
    <property type="molecule type" value="Genomic_DNA"/>
</dbReference>
<name>A0ABT0TIY1_9FLAO</name>
<sequence>MKLIIDVGYQNNKAKVVGGFFEDWNANQLLKLAYKEVDEVQEYIPGEFYKIELPKIVK</sequence>